<reference evidence="2 3" key="1">
    <citation type="submission" date="2019-07" db="EMBL/GenBank/DDBJ databases">
        <title>Draft genome assembly of a fouling barnacle, Amphibalanus amphitrite (Darwin, 1854): The first reference genome for Thecostraca.</title>
        <authorList>
            <person name="Kim W."/>
        </authorList>
    </citation>
    <scope>NUCLEOTIDE SEQUENCE [LARGE SCALE GENOMIC DNA]</scope>
    <source>
        <strain evidence="2">SNU_AA5</strain>
        <tissue evidence="2">Soma without cirri and trophi</tissue>
    </source>
</reference>
<proteinExistence type="predicted"/>
<evidence type="ECO:0000313" key="3">
    <source>
        <dbReference type="Proteomes" id="UP000440578"/>
    </source>
</evidence>
<protein>
    <submittedName>
        <fullName evidence="2">PiggyBac transposable element-derived protein 3</fullName>
    </submittedName>
</protein>
<evidence type="ECO:0000313" key="2">
    <source>
        <dbReference type="EMBL" id="KAF0300528.1"/>
    </source>
</evidence>
<feature type="domain" description="PiggyBac transposable element-derived protein" evidence="1">
    <location>
        <begin position="3"/>
        <end position="346"/>
    </location>
</feature>
<name>A0A6A4WEU7_AMPAM</name>
<evidence type="ECO:0000259" key="1">
    <source>
        <dbReference type="Pfam" id="PF13843"/>
    </source>
</evidence>
<sequence length="436" mass="49942">MYWDDQLCNMIITETNRYARQNNDQVFQLTREELDQFLGIMFLTGYVSLPRQRMYWEKGEDVNVPVIGKTMPRNRFELIKRYLHFADNEHLPTGDKIAKVRPLFEELNRVLLQFGVIHPQLSIDEQMVPYFGRHSSKMFMKGKPVRFGFKLWVLASSDGYPYQVEMYTGKNAGPGEGRAGCESLGLGGDVVLRLLECLQTPAQHHVFFENYFSSYALMIALRQRGIRATGTVRDNRLKKCPLPDNKTAEKAPRGQHWYQSTNGVLAVKWRDNRAVTVVTNHSDISPLKDVQRWSGDEKKKVTVKQPNLIYEYNQYMGGVDLVDGAVAAYRPVIRWKKWYGTLVTNAFGLLRVASWRMYRSCTGRSVDQLVFTREVALELLKNPRQEPCPPIVTDSGPGPSSGRVTVVSRTAQNHFIVPAATQGRCKLCQKKYAYNV</sequence>
<keyword evidence="3" id="KW-1185">Reference proteome</keyword>
<dbReference type="Proteomes" id="UP000440578">
    <property type="component" value="Unassembled WGS sequence"/>
</dbReference>
<accession>A0A6A4WEU7</accession>
<gene>
    <name evidence="2" type="primary">PGBD3_30</name>
    <name evidence="2" type="ORF">FJT64_026997</name>
</gene>
<dbReference type="EMBL" id="VIIS01001257">
    <property type="protein sequence ID" value="KAF0300528.1"/>
    <property type="molecule type" value="Genomic_DNA"/>
</dbReference>
<dbReference type="InterPro" id="IPR029526">
    <property type="entry name" value="PGBD"/>
</dbReference>
<comment type="caution">
    <text evidence="2">The sequence shown here is derived from an EMBL/GenBank/DDBJ whole genome shotgun (WGS) entry which is preliminary data.</text>
</comment>
<dbReference type="InterPro" id="IPR052638">
    <property type="entry name" value="PiggyBac_TE-derived"/>
</dbReference>
<dbReference type="AlphaFoldDB" id="A0A6A4WEU7"/>
<dbReference type="PANTHER" id="PTHR47055">
    <property type="entry name" value="DDE_TNP_1_7 DOMAIN-CONTAINING PROTEIN"/>
    <property type="match status" value="1"/>
</dbReference>
<dbReference type="PANTHER" id="PTHR47055:SF3">
    <property type="entry name" value="PHORBOL-ESTER_DAG-TYPE DOMAIN-CONTAINING PROTEIN"/>
    <property type="match status" value="1"/>
</dbReference>
<organism evidence="2 3">
    <name type="scientific">Amphibalanus amphitrite</name>
    <name type="common">Striped barnacle</name>
    <name type="synonym">Balanus amphitrite</name>
    <dbReference type="NCBI Taxonomy" id="1232801"/>
    <lineage>
        <taxon>Eukaryota</taxon>
        <taxon>Metazoa</taxon>
        <taxon>Ecdysozoa</taxon>
        <taxon>Arthropoda</taxon>
        <taxon>Crustacea</taxon>
        <taxon>Multicrustacea</taxon>
        <taxon>Cirripedia</taxon>
        <taxon>Thoracica</taxon>
        <taxon>Thoracicalcarea</taxon>
        <taxon>Balanomorpha</taxon>
        <taxon>Balanoidea</taxon>
        <taxon>Balanidae</taxon>
        <taxon>Amphibalaninae</taxon>
        <taxon>Amphibalanus</taxon>
    </lineage>
</organism>
<dbReference type="OrthoDB" id="6378515at2759"/>
<dbReference type="GO" id="GO:0043565">
    <property type="term" value="F:sequence-specific DNA binding"/>
    <property type="evidence" value="ECO:0007669"/>
    <property type="project" value="TreeGrafter"/>
</dbReference>
<dbReference type="Pfam" id="PF13843">
    <property type="entry name" value="DDE_Tnp_1_7"/>
    <property type="match status" value="1"/>
</dbReference>